<sequence>MDKNNFSYYIPTKIFFGSGMINKLGEMKLPGKKALIVISSGTSMKKYGYLDKLCKLLENNSCEYVVYDKIKPNPTYKNVMEGSEIAKKNNCDFVIGLGGGSSIDAAKSIAIMVTNEGDYWDYVHGGTGKGLPLGNKPLEIVAITTTAGTGTEADPWTVITKEDTFEKIGYGNNDTFPSISIVDPDLMMSVPTKLTAYQGFDALFHATEGYLANISNEISDMYALKSIELIGRSLAKAVNDGNDKEARTDMALANTLSGFVESTSSCISEHSLEHALSAYHPELPHGAGLIMISEAYYSFFMDKIPDRFIKMARALGNQNAEEPIDFVNALLKLQNECGVDKLKLSNYGIQKDNLEMYAKNAMDTMGGLFELDPYKLTLSEATSILEHAYK</sequence>
<dbReference type="EMBL" id="BTPU01000056">
    <property type="protein sequence ID" value="GMQ63938.1"/>
    <property type="molecule type" value="Genomic_DNA"/>
</dbReference>
<organism evidence="1 2">
    <name type="scientific">Vallitalea maricola</name>
    <dbReference type="NCBI Taxonomy" id="3074433"/>
    <lineage>
        <taxon>Bacteria</taxon>
        <taxon>Bacillati</taxon>
        <taxon>Bacillota</taxon>
        <taxon>Clostridia</taxon>
        <taxon>Lachnospirales</taxon>
        <taxon>Vallitaleaceae</taxon>
        <taxon>Vallitalea</taxon>
    </lineage>
</organism>
<keyword evidence="2" id="KW-1185">Reference proteome</keyword>
<comment type="caution">
    <text evidence="1">The sequence shown here is derived from an EMBL/GenBank/DDBJ whole genome shotgun (WGS) entry which is preliminary data.</text>
</comment>
<proteinExistence type="predicted"/>
<dbReference type="Proteomes" id="UP001374599">
    <property type="component" value="Unassembled WGS sequence"/>
</dbReference>
<protein>
    <submittedName>
        <fullName evidence="1">Iron-containing alcohol dehydrogenase</fullName>
    </submittedName>
</protein>
<reference evidence="1" key="1">
    <citation type="submission" date="2023-09" db="EMBL/GenBank/DDBJ databases">
        <title>Vallitalea sediminicola and Vallitalea maricola sp. nov., anaerobic bacteria isolated from marine sediment.</title>
        <authorList>
            <person name="Hirano S."/>
            <person name="Maeda A."/>
            <person name="Terahara T."/>
            <person name="Mori K."/>
            <person name="Hamada M."/>
            <person name="Matsumoto R."/>
            <person name="Kobayashi T."/>
        </authorList>
    </citation>
    <scope>NUCLEOTIDE SEQUENCE</scope>
    <source>
        <strain evidence="1">AN17-2</strain>
    </source>
</reference>
<name>A0ACB5UN25_9FIRM</name>
<accession>A0ACB5UN25</accession>
<evidence type="ECO:0000313" key="2">
    <source>
        <dbReference type="Proteomes" id="UP001374599"/>
    </source>
</evidence>
<gene>
    <name evidence="1" type="ORF">AN2V17_31740</name>
</gene>
<evidence type="ECO:0000313" key="1">
    <source>
        <dbReference type="EMBL" id="GMQ63938.1"/>
    </source>
</evidence>